<dbReference type="InterPro" id="IPR002782">
    <property type="entry name" value="Mut7-C_RNAse_dom"/>
</dbReference>
<feature type="domain" description="Mut7-C RNAse" evidence="1">
    <location>
        <begin position="95"/>
        <end position="236"/>
    </location>
</feature>
<keyword evidence="4" id="KW-1185">Reference proteome</keyword>
<comment type="caution">
    <text evidence="3">The sequence shown here is derived from an EMBL/GenBank/DDBJ whole genome shotgun (WGS) entry which is preliminary data.</text>
</comment>
<dbReference type="Pfam" id="PF14451">
    <property type="entry name" value="Ub-Mut7C"/>
    <property type="match status" value="1"/>
</dbReference>
<name>A0A4Q7VJ13_9BACT</name>
<feature type="domain" description="Ubiquitin Mut7-C" evidence="2">
    <location>
        <begin position="2"/>
        <end position="78"/>
    </location>
</feature>
<evidence type="ECO:0000259" key="1">
    <source>
        <dbReference type="Pfam" id="PF01927"/>
    </source>
</evidence>
<dbReference type="PANTHER" id="PTHR39081:SF1">
    <property type="entry name" value="MUT7-C RNASE DOMAIN-CONTAINING PROTEIN"/>
    <property type="match status" value="1"/>
</dbReference>
<protein>
    <recommendedName>
        <fullName evidence="5">Twitching motility protein PilT</fullName>
    </recommendedName>
</protein>
<evidence type="ECO:0008006" key="5">
    <source>
        <dbReference type="Google" id="ProtNLM"/>
    </source>
</evidence>
<dbReference type="PANTHER" id="PTHR39081">
    <property type="entry name" value="MUT7-C DOMAIN-CONTAINING PROTEIN"/>
    <property type="match status" value="1"/>
</dbReference>
<dbReference type="InterPro" id="IPR027798">
    <property type="entry name" value="Ub_Mut7C"/>
</dbReference>
<dbReference type="Pfam" id="PF01927">
    <property type="entry name" value="Mut7-C"/>
    <property type="match status" value="1"/>
</dbReference>
<organism evidence="3 4">
    <name type="scientific">Ancylomarina subtilis</name>
    <dbReference type="NCBI Taxonomy" id="1639035"/>
    <lineage>
        <taxon>Bacteria</taxon>
        <taxon>Pseudomonadati</taxon>
        <taxon>Bacteroidota</taxon>
        <taxon>Bacteroidia</taxon>
        <taxon>Marinilabiliales</taxon>
        <taxon>Marinifilaceae</taxon>
        <taxon>Ancylomarina</taxon>
    </lineage>
</organism>
<reference evidence="3 4" key="1">
    <citation type="submission" date="2019-02" db="EMBL/GenBank/DDBJ databases">
        <title>Genomic Encyclopedia of Type Strains, Phase IV (KMG-IV): sequencing the most valuable type-strain genomes for metagenomic binning, comparative biology and taxonomic classification.</title>
        <authorList>
            <person name="Goeker M."/>
        </authorList>
    </citation>
    <scope>NUCLEOTIDE SEQUENCE [LARGE SCALE GENOMIC DNA]</scope>
    <source>
        <strain evidence="3 4">DSM 28825</strain>
    </source>
</reference>
<accession>A0A4Q7VJ13</accession>
<evidence type="ECO:0000313" key="3">
    <source>
        <dbReference type="EMBL" id="RZT96047.1"/>
    </source>
</evidence>
<dbReference type="AlphaFoldDB" id="A0A4Q7VJ13"/>
<evidence type="ECO:0000313" key="4">
    <source>
        <dbReference type="Proteomes" id="UP000293562"/>
    </source>
</evidence>
<gene>
    <name evidence="3" type="ORF">EV201_0678</name>
</gene>
<proteinExistence type="predicted"/>
<sequence>MTFRFYAELNDFLPPHRKQKAFVQAFKTPISVRETIESLGIPLSEVDLIRVNDLSVGFNHKLKEGDYISVFPVFESIDISTITKVRKSALRNTLFVVDAHLGKLAKYLRMLGFDTLYRADIHDKEIIAVAKKERRIILTRDKPLLRSKEVSHGYFVRSIEKHEQLREVVNKFDLKSQFRSFTRCMTCNTPLIKADKAEIQDKVDKEISNNFKVFYYCPLCDKLYWEGSHFKRMEAYIRKLIE</sequence>
<dbReference type="Proteomes" id="UP000293562">
    <property type="component" value="Unassembled WGS sequence"/>
</dbReference>
<evidence type="ECO:0000259" key="2">
    <source>
        <dbReference type="Pfam" id="PF14451"/>
    </source>
</evidence>
<dbReference type="EMBL" id="SHKN01000001">
    <property type="protein sequence ID" value="RZT96047.1"/>
    <property type="molecule type" value="Genomic_DNA"/>
</dbReference>